<dbReference type="GO" id="GO:0031118">
    <property type="term" value="P:rRNA pseudouridine synthesis"/>
    <property type="evidence" value="ECO:0007669"/>
    <property type="project" value="TreeGrafter"/>
</dbReference>
<reference evidence="11 12" key="1">
    <citation type="submission" date="2017-12" db="EMBL/GenBank/DDBJ databases">
        <authorList>
            <person name="Pombert J.-F."/>
            <person name="Haag K.L."/>
            <person name="Ebert D."/>
        </authorList>
    </citation>
    <scope>NUCLEOTIDE SEQUENCE [LARGE SCALE GENOMIC DNA]</scope>
    <source>
        <strain evidence="11">IL-BN-2</strain>
    </source>
</reference>
<dbReference type="NCBIfam" id="TIGR00425">
    <property type="entry name" value="CBF5"/>
    <property type="match status" value="1"/>
</dbReference>
<dbReference type="HAMAP" id="MF_01081">
    <property type="entry name" value="TruB_arch"/>
    <property type="match status" value="1"/>
</dbReference>
<dbReference type="PANTHER" id="PTHR23127">
    <property type="entry name" value="CENTROMERE/MICROTUBULE BINDING PROTEIN CBF5"/>
    <property type="match status" value="1"/>
</dbReference>
<comment type="similarity">
    <text evidence="4">Belongs to the pseudouridine synthase TruB family.</text>
</comment>
<dbReference type="InterPro" id="IPR002501">
    <property type="entry name" value="PsdUridine_synth_N"/>
</dbReference>
<evidence type="ECO:0000256" key="7">
    <source>
        <dbReference type="ARBA" id="ARBA00023235"/>
    </source>
</evidence>
<evidence type="ECO:0000313" key="11">
    <source>
        <dbReference type="EMBL" id="TBU02508.1"/>
    </source>
</evidence>
<dbReference type="SMART" id="SM00359">
    <property type="entry name" value="PUA"/>
    <property type="match status" value="1"/>
</dbReference>
<keyword evidence="7" id="KW-0413">Isomerase</keyword>
<dbReference type="SMART" id="SM01136">
    <property type="entry name" value="DKCLD"/>
    <property type="match status" value="1"/>
</dbReference>
<evidence type="ECO:0000259" key="10">
    <source>
        <dbReference type="SMART" id="SM01136"/>
    </source>
</evidence>
<dbReference type="Pfam" id="PF08068">
    <property type="entry name" value="DKCLD"/>
    <property type="match status" value="1"/>
</dbReference>
<dbReference type="Pfam" id="PF01509">
    <property type="entry name" value="TruB_N"/>
    <property type="match status" value="1"/>
</dbReference>
<dbReference type="GO" id="GO:1990481">
    <property type="term" value="P:mRNA pseudouridine synthesis"/>
    <property type="evidence" value="ECO:0007669"/>
    <property type="project" value="TreeGrafter"/>
</dbReference>
<dbReference type="Gene3D" id="3.30.2350.10">
    <property type="entry name" value="Pseudouridine synthase"/>
    <property type="match status" value="1"/>
</dbReference>
<gene>
    <name evidence="11" type="ORF">CWI39_1140p0020</name>
</gene>
<evidence type="ECO:0000256" key="1">
    <source>
        <dbReference type="ARBA" id="ARBA00001166"/>
    </source>
</evidence>
<evidence type="ECO:0000256" key="8">
    <source>
        <dbReference type="ARBA" id="ARBA00072225"/>
    </source>
</evidence>
<protein>
    <recommendedName>
        <fullName evidence="5">H/ACA ribonucleoprotein complex subunit CBF5</fullName>
    </recommendedName>
    <alternativeName>
        <fullName evidence="8">H/ACA ribonucleoprotein complex subunit cbf5</fullName>
    </alternativeName>
</protein>
<name>A0A4Q9L4P8_9MICR</name>
<dbReference type="NCBIfam" id="NF003280">
    <property type="entry name" value="PRK04270.1"/>
    <property type="match status" value="1"/>
</dbReference>
<dbReference type="PROSITE" id="PS50890">
    <property type="entry name" value="PUA"/>
    <property type="match status" value="1"/>
</dbReference>
<dbReference type="InterPro" id="IPR020103">
    <property type="entry name" value="PsdUridine_synth_cat_dom_sf"/>
</dbReference>
<comment type="caution">
    <text evidence="11">The sequence shown here is derived from an EMBL/GenBank/DDBJ whole genome shotgun (WGS) entry which is preliminary data.</text>
</comment>
<accession>A0A4Q9L4P8</accession>
<comment type="catalytic activity">
    <reaction evidence="1">
        <text>a uridine in mRNA = a pseudouridine in mRNA</text>
        <dbReference type="Rhea" id="RHEA:56644"/>
        <dbReference type="Rhea" id="RHEA-COMP:14658"/>
        <dbReference type="Rhea" id="RHEA-COMP:14659"/>
        <dbReference type="ChEBI" id="CHEBI:65314"/>
        <dbReference type="ChEBI" id="CHEBI:65315"/>
    </reaction>
</comment>
<dbReference type="GO" id="GO:0031120">
    <property type="term" value="P:snRNA pseudouridine synthesis"/>
    <property type="evidence" value="ECO:0007669"/>
    <property type="project" value="TreeGrafter"/>
</dbReference>
<dbReference type="InterPro" id="IPR004521">
    <property type="entry name" value="Uncharacterised_CHP00451"/>
</dbReference>
<dbReference type="GO" id="GO:0009982">
    <property type="term" value="F:pseudouridine synthase activity"/>
    <property type="evidence" value="ECO:0007669"/>
    <property type="project" value="InterPro"/>
</dbReference>
<dbReference type="VEuPathDB" id="MicrosporidiaDB:CWI36_0438p0030"/>
<sequence>MDSESFKWSVLLQNIDNMSIKTLQYTPMGYGSIPENRKIQEYIKNGAINLDKPCNPSSHEVVTWIKNILNVEKTGHSGTLDPSVSGCLIVCIDKATRLVKSQQSDGKEYVCVIQFHTETTEKEFKKVLKKLTGNLFQRPPLMCAVKRNLRLRNIYKTEFIEFDKENKKGLFKVSCEAGTYIRTFCVHVGLLLGCGAHMLELRRTKSGLLNESTCVTLHDLKDAMHVFKKTGEEKYIRKVIFPLENLLIKYPRILVKDSCVGSICHGAQLTLPGVLRFDNNIEIGTDIVIITTKGEAVALAISTISSPEIHIANHGVVCKTKRVIMDKSTYPSLWGNKDDVFMLFN</sequence>
<evidence type="ECO:0000256" key="2">
    <source>
        <dbReference type="ARBA" id="ARBA00001832"/>
    </source>
</evidence>
<organism evidence="11 12">
    <name type="scientific">Hamiltosporidium magnivora</name>
    <dbReference type="NCBI Taxonomy" id="148818"/>
    <lineage>
        <taxon>Eukaryota</taxon>
        <taxon>Fungi</taxon>
        <taxon>Fungi incertae sedis</taxon>
        <taxon>Microsporidia</taxon>
        <taxon>Dubosqiidae</taxon>
        <taxon>Hamiltosporidium</taxon>
    </lineage>
</organism>
<dbReference type="SUPFAM" id="SSF88697">
    <property type="entry name" value="PUA domain-like"/>
    <property type="match status" value="1"/>
</dbReference>
<dbReference type="FunFam" id="3.30.2350.10:FF:000001">
    <property type="entry name" value="H/ACA ribonucleoprotein complex subunit CBF5"/>
    <property type="match status" value="1"/>
</dbReference>
<dbReference type="InterPro" id="IPR015947">
    <property type="entry name" value="PUA-like_sf"/>
</dbReference>
<dbReference type="InterPro" id="IPR002478">
    <property type="entry name" value="PUA"/>
</dbReference>
<dbReference type="GO" id="GO:0008033">
    <property type="term" value="P:tRNA processing"/>
    <property type="evidence" value="ECO:0007669"/>
    <property type="project" value="UniProtKB-KW"/>
</dbReference>
<proteinExistence type="inferred from homology"/>
<evidence type="ECO:0000256" key="3">
    <source>
        <dbReference type="ARBA" id="ARBA00001896"/>
    </source>
</evidence>
<keyword evidence="6" id="KW-0819">tRNA processing</keyword>
<evidence type="ECO:0000313" key="12">
    <source>
        <dbReference type="Proteomes" id="UP000293045"/>
    </source>
</evidence>
<dbReference type="InterPro" id="IPR012960">
    <property type="entry name" value="Dyskerin-like"/>
</dbReference>
<dbReference type="Proteomes" id="UP000293045">
    <property type="component" value="Unassembled WGS sequence"/>
</dbReference>
<evidence type="ECO:0000256" key="6">
    <source>
        <dbReference type="ARBA" id="ARBA00022694"/>
    </source>
</evidence>
<dbReference type="InterPro" id="IPR004802">
    <property type="entry name" value="tRNA_PsdUridine_synth_B_fam"/>
</dbReference>
<dbReference type="GO" id="GO:0003723">
    <property type="term" value="F:RNA binding"/>
    <property type="evidence" value="ECO:0007669"/>
    <property type="project" value="InterPro"/>
</dbReference>
<dbReference type="SUPFAM" id="SSF55120">
    <property type="entry name" value="Pseudouridine synthase"/>
    <property type="match status" value="1"/>
</dbReference>
<dbReference type="GO" id="GO:0000495">
    <property type="term" value="P:box H/ACA sno(s)RNA 3'-end processing"/>
    <property type="evidence" value="ECO:0007669"/>
    <property type="project" value="TreeGrafter"/>
</dbReference>
<dbReference type="CDD" id="cd02572">
    <property type="entry name" value="PseudoU_synth_hDyskerin"/>
    <property type="match status" value="1"/>
</dbReference>
<evidence type="ECO:0000256" key="4">
    <source>
        <dbReference type="ARBA" id="ARBA00008999"/>
    </source>
</evidence>
<dbReference type="GO" id="GO:0031429">
    <property type="term" value="C:box H/ACA snoRNP complex"/>
    <property type="evidence" value="ECO:0007669"/>
    <property type="project" value="TreeGrafter"/>
</dbReference>
<comment type="catalytic activity">
    <reaction evidence="3">
        <text>uridine in 5S rRNA = pseudouridine in 5S rRNA</text>
        <dbReference type="Rhea" id="RHEA:47036"/>
        <dbReference type="Rhea" id="RHEA-COMP:11730"/>
        <dbReference type="Rhea" id="RHEA-COMP:11731"/>
        <dbReference type="ChEBI" id="CHEBI:65314"/>
        <dbReference type="ChEBI" id="CHEBI:65315"/>
    </reaction>
</comment>
<dbReference type="CDD" id="cd21148">
    <property type="entry name" value="PUA_Cbf5"/>
    <property type="match status" value="1"/>
</dbReference>
<evidence type="ECO:0000256" key="5">
    <source>
        <dbReference type="ARBA" id="ARBA00019272"/>
    </source>
</evidence>
<dbReference type="Pfam" id="PF16198">
    <property type="entry name" value="TruB_C_2"/>
    <property type="match status" value="1"/>
</dbReference>
<dbReference type="NCBIfam" id="TIGR00451">
    <property type="entry name" value="unchar_dom_2"/>
    <property type="match status" value="1"/>
</dbReference>
<dbReference type="EMBL" id="PIXR01001140">
    <property type="protein sequence ID" value="TBU02508.1"/>
    <property type="molecule type" value="Genomic_DNA"/>
</dbReference>
<dbReference type="PANTHER" id="PTHR23127:SF0">
    <property type="entry name" value="H_ACA RIBONUCLEOPROTEIN COMPLEX SUBUNIT DKC1"/>
    <property type="match status" value="1"/>
</dbReference>
<dbReference type="Pfam" id="PF01472">
    <property type="entry name" value="PUA"/>
    <property type="match status" value="1"/>
</dbReference>
<dbReference type="InterPro" id="IPR032819">
    <property type="entry name" value="TruB_C"/>
</dbReference>
<dbReference type="InterPro" id="IPR036974">
    <property type="entry name" value="PUA_sf"/>
</dbReference>
<comment type="catalytic activity">
    <reaction evidence="2">
        <text>uridine in snRNA = pseudouridine in snRNA</text>
        <dbReference type="Rhea" id="RHEA:51124"/>
        <dbReference type="Rhea" id="RHEA-COMP:12891"/>
        <dbReference type="Rhea" id="RHEA-COMP:12892"/>
        <dbReference type="ChEBI" id="CHEBI:65314"/>
        <dbReference type="ChEBI" id="CHEBI:65315"/>
    </reaction>
</comment>
<dbReference type="Gene3D" id="2.30.130.10">
    <property type="entry name" value="PUA domain"/>
    <property type="match status" value="1"/>
</dbReference>
<dbReference type="AlphaFoldDB" id="A0A4Q9L4P8"/>
<evidence type="ECO:0000259" key="9">
    <source>
        <dbReference type="SMART" id="SM00359"/>
    </source>
</evidence>
<feature type="domain" description="PUA" evidence="9">
    <location>
        <begin position="251"/>
        <end position="325"/>
    </location>
</feature>
<feature type="domain" description="Dyskerin-like" evidence="10">
    <location>
        <begin position="4"/>
        <end position="62"/>
    </location>
</feature>
<dbReference type="VEuPathDB" id="MicrosporidiaDB:CWI39_1140p0020"/>
<dbReference type="InterPro" id="IPR026326">
    <property type="entry name" value="TruB_arch"/>
</dbReference>